<keyword evidence="3 6" id="KW-1133">Transmembrane helix</keyword>
<comment type="subcellular location">
    <subcellularLocation>
        <location evidence="1">Membrane</location>
        <topology evidence="1">Multi-pass membrane protein</topology>
    </subcellularLocation>
</comment>
<reference evidence="8" key="1">
    <citation type="submission" date="2023-01" db="EMBL/GenBank/DDBJ databases">
        <title>The diversity of Class Acidimicrobiia in South China Sea sediment environments and the proposal of Iamia marina sp. nov., a novel species of the genus Iamia.</title>
        <authorList>
            <person name="He Y."/>
            <person name="Tian X."/>
        </authorList>
    </citation>
    <scope>NUCLEOTIDE SEQUENCE</scope>
    <source>
        <strain evidence="8">DSM 19957</strain>
    </source>
</reference>
<dbReference type="Proteomes" id="UP001216390">
    <property type="component" value="Chromosome"/>
</dbReference>
<evidence type="ECO:0000313" key="9">
    <source>
        <dbReference type="Proteomes" id="UP001216390"/>
    </source>
</evidence>
<dbReference type="AlphaFoldDB" id="A0AAF0BQX7"/>
<evidence type="ECO:0000256" key="4">
    <source>
        <dbReference type="ARBA" id="ARBA00023136"/>
    </source>
</evidence>
<keyword evidence="9" id="KW-1185">Reference proteome</keyword>
<dbReference type="EMBL" id="CP116942">
    <property type="protein sequence ID" value="WCO65586.1"/>
    <property type="molecule type" value="Genomic_DNA"/>
</dbReference>
<evidence type="ECO:0000313" key="8">
    <source>
        <dbReference type="EMBL" id="WCO65586.1"/>
    </source>
</evidence>
<evidence type="ECO:0000256" key="1">
    <source>
        <dbReference type="ARBA" id="ARBA00004141"/>
    </source>
</evidence>
<evidence type="ECO:0000259" key="7">
    <source>
        <dbReference type="Pfam" id="PF05154"/>
    </source>
</evidence>
<dbReference type="GO" id="GO:0016020">
    <property type="term" value="C:membrane"/>
    <property type="evidence" value="ECO:0007669"/>
    <property type="project" value="UniProtKB-SubCell"/>
</dbReference>
<keyword evidence="2 6" id="KW-0812">Transmembrane</keyword>
<protein>
    <submittedName>
        <fullName evidence="8">TM2 domain-containing protein</fullName>
    </submittedName>
</protein>
<feature type="transmembrane region" description="Helical" evidence="6">
    <location>
        <begin position="99"/>
        <end position="119"/>
    </location>
</feature>
<feature type="compositionally biased region" description="Pro residues" evidence="5">
    <location>
        <begin position="1"/>
        <end position="39"/>
    </location>
</feature>
<keyword evidence="4 6" id="KW-0472">Membrane</keyword>
<accession>A0AAF0BQX7</accession>
<dbReference type="KEGG" id="ima:PO878_13865"/>
<dbReference type="Pfam" id="PF05154">
    <property type="entry name" value="TM2"/>
    <property type="match status" value="1"/>
</dbReference>
<evidence type="ECO:0000256" key="2">
    <source>
        <dbReference type="ARBA" id="ARBA00022692"/>
    </source>
</evidence>
<evidence type="ECO:0000256" key="3">
    <source>
        <dbReference type="ARBA" id="ARBA00022989"/>
    </source>
</evidence>
<feature type="compositionally biased region" description="Pro residues" evidence="5">
    <location>
        <begin position="51"/>
        <end position="65"/>
    </location>
</feature>
<evidence type="ECO:0000256" key="5">
    <source>
        <dbReference type="SAM" id="MobiDB-lite"/>
    </source>
</evidence>
<organism evidence="8 9">
    <name type="scientific">Iamia majanohamensis</name>
    <dbReference type="NCBI Taxonomy" id="467976"/>
    <lineage>
        <taxon>Bacteria</taxon>
        <taxon>Bacillati</taxon>
        <taxon>Actinomycetota</taxon>
        <taxon>Acidimicrobiia</taxon>
        <taxon>Acidimicrobiales</taxon>
        <taxon>Iamiaceae</taxon>
        <taxon>Iamia</taxon>
    </lineage>
</organism>
<dbReference type="InterPro" id="IPR007829">
    <property type="entry name" value="TM2"/>
</dbReference>
<feature type="transmembrane region" description="Helical" evidence="6">
    <location>
        <begin position="75"/>
        <end position="93"/>
    </location>
</feature>
<feature type="domain" description="TM2" evidence="7">
    <location>
        <begin position="69"/>
        <end position="122"/>
    </location>
</feature>
<evidence type="ECO:0000256" key="6">
    <source>
        <dbReference type="SAM" id="Phobius"/>
    </source>
</evidence>
<dbReference type="RefSeq" id="WP_272735113.1">
    <property type="nucleotide sequence ID" value="NZ_CP116942.1"/>
</dbReference>
<sequence length="140" mass="13536">MSNVPPPPPPPGGPPPPPGGAPPPPPGGGPGAAPPPPPAQGFGAPGGQPGYAPPGGPPVAQPGVPPGYQQKEKMVAGLLGILIGGFGVHNFYLGNTTKGIIQIVVTFVTCGIGAIWGLIEGIMILTGSINTDANGVPLKG</sequence>
<name>A0AAF0BQX7_9ACTN</name>
<gene>
    <name evidence="8" type="ORF">PO878_13865</name>
</gene>
<proteinExistence type="predicted"/>
<feature type="region of interest" description="Disordered" evidence="5">
    <location>
        <begin position="1"/>
        <end position="68"/>
    </location>
</feature>